<dbReference type="InterPro" id="IPR019734">
    <property type="entry name" value="TPR_rpt"/>
</dbReference>
<evidence type="ECO:0000313" key="3">
    <source>
        <dbReference type="Proteomes" id="UP000325002"/>
    </source>
</evidence>
<dbReference type="PROSITE" id="PS50005">
    <property type="entry name" value="TPR"/>
    <property type="match status" value="2"/>
</dbReference>
<keyword evidence="1" id="KW-0802">TPR repeat</keyword>
<dbReference type="SUPFAM" id="SSF48452">
    <property type="entry name" value="TPR-like"/>
    <property type="match status" value="1"/>
</dbReference>
<feature type="repeat" description="TPR" evidence="1">
    <location>
        <begin position="85"/>
        <end position="118"/>
    </location>
</feature>
<sequence length="613" mass="73297">MLYFNVGKIIEEIEKEINLGNFEYVIEKCNEYLNLKSDLAFLYNYRGLCKNNLGLYEEAIKDFDISIELNKKSKNSPTTINKDLADAYYYKGLAKNNLREYKEAIDNFNEALKYNYTYWLVIHYNIGISKINLGEYEESIKNFDIITYQNIYKEYYNRIIRKEIYDSELYNIYISMHCSKVFAELLLKEKVYDSINMFLELSKCFNPNNNHIFNIVSLLFGNYKYDLIEKIFNYLVEENYNDLWENDITFNLLKNKTIDKEILKNIKKNLLYQYLLLQSLSFNNKTLKREYTYNIEIAHYTSLNTLLKLIKEDNKIRITNISNANDPKEGKILENIFNKNSLNIKIKNDENLITLQTSLSRNKDALTMFRLYGKNENKEATGICLVIDKKYFNDNYLSSVIEVNLDNQKQEEKKGNENYKKAKEIIQKRFERKNLYWVIYYNEEKNQLVFNPTKSKYSSVIIDLNTINKNKKNINKIEDLINCIFHNIINSAKEIDKIENKNLKDEIFSNLFENIRYIIKHEAFFEEQELRMLITTDYKNENINIEEDKKRLYLNYNKLFNENENFIKEIILGGKIEDKELTADYIKQIIYNKYKDNDKTNKIKVSISHAPLR</sequence>
<gene>
    <name evidence="2" type="ORF">EPJ81_01135</name>
</gene>
<protein>
    <submittedName>
        <fullName evidence="2">Tetratricopeptide repeat protein</fullName>
    </submittedName>
</protein>
<comment type="caution">
    <text evidence="2">The sequence shown here is derived from an EMBL/GenBank/DDBJ whole genome shotgun (WGS) entry which is preliminary data.</text>
</comment>
<dbReference type="SMART" id="SM00028">
    <property type="entry name" value="TPR"/>
    <property type="match status" value="3"/>
</dbReference>
<dbReference type="AlphaFoldDB" id="A0A5C8EYW8"/>
<dbReference type="InterPro" id="IPR011990">
    <property type="entry name" value="TPR-like_helical_dom_sf"/>
</dbReference>
<evidence type="ECO:0000313" key="2">
    <source>
        <dbReference type="EMBL" id="TXJ41400.1"/>
    </source>
</evidence>
<reference evidence="2 3" key="1">
    <citation type="journal article" date="1992" name="Lakartidningen">
        <title>[Penicillin V and not amoxicillin is the first choice preparation in acute otitis].</title>
        <authorList>
            <person name="Kamme C."/>
            <person name="Lundgren K."/>
            <person name="Prellner K."/>
        </authorList>
    </citation>
    <scope>NUCLEOTIDE SEQUENCE [LARGE SCALE GENOMIC DNA]</scope>
    <source>
        <strain evidence="2 3">PC3997IV</strain>
    </source>
</reference>
<name>A0A5C8EYW8_9SPIR</name>
<dbReference type="Proteomes" id="UP000325002">
    <property type="component" value="Unassembled WGS sequence"/>
</dbReference>
<accession>A0A5C8EYW8</accession>
<proteinExistence type="predicted"/>
<organism evidence="2 3">
    <name type="scientific">Brachyspira aalborgi</name>
    <dbReference type="NCBI Taxonomy" id="29522"/>
    <lineage>
        <taxon>Bacteria</taxon>
        <taxon>Pseudomonadati</taxon>
        <taxon>Spirochaetota</taxon>
        <taxon>Spirochaetia</taxon>
        <taxon>Brachyspirales</taxon>
        <taxon>Brachyspiraceae</taxon>
        <taxon>Brachyspira</taxon>
    </lineage>
</organism>
<evidence type="ECO:0000256" key="1">
    <source>
        <dbReference type="PROSITE-ProRule" id="PRU00339"/>
    </source>
</evidence>
<dbReference type="RefSeq" id="WP_147778013.1">
    <property type="nucleotide sequence ID" value="NZ_SAYD01000004.1"/>
</dbReference>
<dbReference type="Gene3D" id="1.25.40.10">
    <property type="entry name" value="Tetratricopeptide repeat domain"/>
    <property type="match status" value="2"/>
</dbReference>
<feature type="repeat" description="TPR" evidence="1">
    <location>
        <begin position="40"/>
        <end position="73"/>
    </location>
</feature>
<dbReference type="EMBL" id="SAYD01000004">
    <property type="protein sequence ID" value="TXJ41400.1"/>
    <property type="molecule type" value="Genomic_DNA"/>
</dbReference>